<dbReference type="Pfam" id="PF08268">
    <property type="entry name" value="FBA_3"/>
    <property type="match status" value="1"/>
</dbReference>
<dbReference type="SUPFAM" id="SSF81383">
    <property type="entry name" value="F-box domain"/>
    <property type="match status" value="1"/>
</dbReference>
<dbReference type="PANTHER" id="PTHR31111:SF133">
    <property type="entry name" value="OS07G0196600 PROTEIN"/>
    <property type="match status" value="1"/>
</dbReference>
<dbReference type="OrthoDB" id="1845276at2759"/>
<dbReference type="SMART" id="SM00256">
    <property type="entry name" value="FBOX"/>
    <property type="match status" value="1"/>
</dbReference>
<organism evidence="2 3">
    <name type="scientific">Digitaria exilis</name>
    <dbReference type="NCBI Taxonomy" id="1010633"/>
    <lineage>
        <taxon>Eukaryota</taxon>
        <taxon>Viridiplantae</taxon>
        <taxon>Streptophyta</taxon>
        <taxon>Embryophyta</taxon>
        <taxon>Tracheophyta</taxon>
        <taxon>Spermatophyta</taxon>
        <taxon>Magnoliopsida</taxon>
        <taxon>Liliopsida</taxon>
        <taxon>Poales</taxon>
        <taxon>Poaceae</taxon>
        <taxon>PACMAD clade</taxon>
        <taxon>Panicoideae</taxon>
        <taxon>Panicodae</taxon>
        <taxon>Paniceae</taxon>
        <taxon>Anthephorinae</taxon>
        <taxon>Digitaria</taxon>
    </lineage>
</organism>
<proteinExistence type="predicted"/>
<sequence>MDSEETKTKKKQKEQCIINCIPRDLIEQIFFRLPVSSLLKCIGVCKQWRKVIRDPEFIAGHLERAPCCALIFFPQESVQGKAYPSDAVIFDEAWSQSTLAVPTSTIKIANLATGESLHLDKPIKNLKGDHFSFYRFAFHQITKEYKVTHFVDEHKNYSQGTFNIVQVYTLGSDKWKDVKSSEALSLSCVKNSGVVSVDDNGANSKLAVMCFDLSKENFTLIQVPEVVIGDSYHRCHWITEIDGKACIASAEVYRHVPRMLSGEMQIWTLDNNNIEKRWSHKYSIQHAPNFLPGPHFVHRDRIIMHSRQCNLYAYELLGKNVEITKKLSNRVELLDFSPYKPQNMQSFVCVKSLVRLDAYKKAGIIHGPKRQNGWELKKWEVWERELSHTMDLCGTIHQKELKISVCDLNYHSP</sequence>
<dbReference type="NCBIfam" id="TIGR01640">
    <property type="entry name" value="F_box_assoc_1"/>
    <property type="match status" value="1"/>
</dbReference>
<evidence type="ECO:0000313" key="3">
    <source>
        <dbReference type="Proteomes" id="UP000636709"/>
    </source>
</evidence>
<dbReference type="EMBL" id="JACEFO010000112">
    <property type="protein sequence ID" value="KAF8781049.1"/>
    <property type="molecule type" value="Genomic_DNA"/>
</dbReference>
<dbReference type="AlphaFoldDB" id="A0A835G290"/>
<evidence type="ECO:0000259" key="1">
    <source>
        <dbReference type="PROSITE" id="PS50181"/>
    </source>
</evidence>
<accession>A0A835G290</accession>
<evidence type="ECO:0000313" key="2">
    <source>
        <dbReference type="EMBL" id="KAF8781049.1"/>
    </source>
</evidence>
<feature type="domain" description="F-box" evidence="1">
    <location>
        <begin position="15"/>
        <end position="61"/>
    </location>
</feature>
<reference evidence="2" key="1">
    <citation type="submission" date="2020-07" db="EMBL/GenBank/DDBJ databases">
        <title>Genome sequence and genetic diversity analysis of an under-domesticated orphan crop, white fonio (Digitaria exilis).</title>
        <authorList>
            <person name="Bennetzen J.L."/>
            <person name="Chen S."/>
            <person name="Ma X."/>
            <person name="Wang X."/>
            <person name="Yssel A.E.J."/>
            <person name="Chaluvadi S.R."/>
            <person name="Johnson M."/>
            <person name="Gangashetty P."/>
            <person name="Hamidou F."/>
            <person name="Sanogo M.D."/>
            <person name="Zwaenepoel A."/>
            <person name="Wallace J."/>
            <person name="Van De Peer Y."/>
            <person name="Van Deynze A."/>
        </authorList>
    </citation>
    <scope>NUCLEOTIDE SEQUENCE</scope>
    <source>
        <tissue evidence="2">Leaves</tissue>
    </source>
</reference>
<dbReference type="InterPro" id="IPR001810">
    <property type="entry name" value="F-box_dom"/>
</dbReference>
<dbReference type="InterPro" id="IPR017451">
    <property type="entry name" value="F-box-assoc_interact_dom"/>
</dbReference>
<comment type="caution">
    <text evidence="2">The sequence shown here is derived from an EMBL/GenBank/DDBJ whole genome shotgun (WGS) entry which is preliminary data.</text>
</comment>
<dbReference type="Proteomes" id="UP000636709">
    <property type="component" value="Unassembled WGS sequence"/>
</dbReference>
<gene>
    <name evidence="2" type="ORF">HU200_001021</name>
</gene>
<dbReference type="PROSITE" id="PS50181">
    <property type="entry name" value="FBOX"/>
    <property type="match status" value="1"/>
</dbReference>
<dbReference type="Pfam" id="PF00646">
    <property type="entry name" value="F-box"/>
    <property type="match status" value="1"/>
</dbReference>
<dbReference type="PANTHER" id="PTHR31111">
    <property type="entry name" value="BNAA05G37150D PROTEIN-RELATED"/>
    <property type="match status" value="1"/>
</dbReference>
<dbReference type="Gene3D" id="1.20.1280.50">
    <property type="match status" value="1"/>
</dbReference>
<dbReference type="InterPro" id="IPR036047">
    <property type="entry name" value="F-box-like_dom_sf"/>
</dbReference>
<keyword evidence="3" id="KW-1185">Reference proteome</keyword>
<dbReference type="InterPro" id="IPR013187">
    <property type="entry name" value="F-box-assoc_dom_typ3"/>
</dbReference>
<name>A0A835G290_9POAL</name>
<protein>
    <recommendedName>
        <fullName evidence="1">F-box domain-containing protein</fullName>
    </recommendedName>
</protein>